<protein>
    <submittedName>
        <fullName evidence="7">Uncharacterized protein</fullName>
    </submittedName>
</protein>
<dbReference type="GO" id="GO:0034063">
    <property type="term" value="P:stress granule assembly"/>
    <property type="evidence" value="ECO:0007669"/>
    <property type="project" value="TreeGrafter"/>
</dbReference>
<sequence length="356" mass="37860">MATSFIGKSISLLSHSDVRYRGILAGLDPTNSTIQLRNVFSMGTENRRPPEEFIAPAEQPYQYIIFRASEVKDIALDNEQPPMMRARSVHDDPAVINASGPSPGNYGQYFAGPANGVTPPPPQALGAHPPVPNNAPQQTTSPEATTSDQRAPHQGQGGRTSQGSRRGNPNSVTNAAVSLEKVERAIGDLRLSSNNNSQRGGRKNNGGPRHVEISVPDSDYDFVGMNERFKKVVSNGQTPESEVTTNLSEEAEVGAEEVKEKTEDSTKEAYNPKKSFFDSLSSSAAALAPSPRGGGGRRGMGKSRREEEREKNVATFGEPGGVGLMGPGAYVGGYGRRGGRGGRRGGGARRNAGSEQ</sequence>
<dbReference type="Pfam" id="PF09532">
    <property type="entry name" value="FDF"/>
    <property type="match status" value="1"/>
</dbReference>
<dbReference type="PROSITE" id="PS52002">
    <property type="entry name" value="SM"/>
    <property type="match status" value="1"/>
</dbReference>
<feature type="domain" description="TFG box profile" evidence="5">
    <location>
        <begin position="300"/>
        <end position="320"/>
    </location>
</feature>
<evidence type="ECO:0000256" key="3">
    <source>
        <dbReference type="SAM" id="MobiDB-lite"/>
    </source>
</evidence>
<dbReference type="GO" id="GO:0003729">
    <property type="term" value="F:mRNA binding"/>
    <property type="evidence" value="ECO:0007669"/>
    <property type="project" value="TreeGrafter"/>
</dbReference>
<dbReference type="Proteomes" id="UP000217199">
    <property type="component" value="Unassembled WGS sequence"/>
</dbReference>
<evidence type="ECO:0000259" key="5">
    <source>
        <dbReference type="PROSITE" id="PS51536"/>
    </source>
</evidence>
<proteinExistence type="predicted"/>
<feature type="short sequence motif" description="TFG box" evidence="2">
    <location>
        <begin position="300"/>
        <end position="320"/>
    </location>
</feature>
<dbReference type="SMART" id="SM01199">
    <property type="entry name" value="FDF"/>
    <property type="match status" value="1"/>
</dbReference>
<evidence type="ECO:0000256" key="1">
    <source>
        <dbReference type="PROSITE-ProRule" id="PRU00846"/>
    </source>
</evidence>
<dbReference type="InParanoid" id="A0A286UWI9"/>
<feature type="compositionally biased region" description="Pro residues" evidence="3">
    <location>
        <begin position="118"/>
        <end position="133"/>
    </location>
</feature>
<dbReference type="InterPro" id="IPR019050">
    <property type="entry name" value="FDF_dom"/>
</dbReference>
<dbReference type="Pfam" id="PF12701">
    <property type="entry name" value="LSM14"/>
    <property type="match status" value="1"/>
</dbReference>
<comment type="caution">
    <text evidence="7">The sequence shown here is derived from an EMBL/GenBank/DDBJ whole genome shotgun (WGS) entry which is preliminary data.</text>
</comment>
<reference evidence="7 8" key="1">
    <citation type="journal article" date="2017" name="Mol. Ecol.">
        <title>Comparative and population genomic landscape of Phellinus noxius: A hypervariable fungus causing root rot in trees.</title>
        <authorList>
            <person name="Chung C.L."/>
            <person name="Lee T.J."/>
            <person name="Akiba M."/>
            <person name="Lee H.H."/>
            <person name="Kuo T.H."/>
            <person name="Liu D."/>
            <person name="Ke H.M."/>
            <person name="Yokoi T."/>
            <person name="Roa M.B."/>
            <person name="Lu M.J."/>
            <person name="Chang Y.Y."/>
            <person name="Ann P.J."/>
            <person name="Tsai J.N."/>
            <person name="Chen C.Y."/>
            <person name="Tzean S.S."/>
            <person name="Ota Y."/>
            <person name="Hattori T."/>
            <person name="Sahashi N."/>
            <person name="Liou R.F."/>
            <person name="Kikuchi T."/>
            <person name="Tsai I.J."/>
        </authorList>
    </citation>
    <scope>NUCLEOTIDE SEQUENCE [LARGE SCALE GENOMIC DNA]</scope>
    <source>
        <strain evidence="7 8">FFPRI411160</strain>
    </source>
</reference>
<evidence type="ECO:0000259" key="4">
    <source>
        <dbReference type="PROSITE" id="PS51513"/>
    </source>
</evidence>
<dbReference type="GO" id="GO:0000932">
    <property type="term" value="C:P-body"/>
    <property type="evidence" value="ECO:0007669"/>
    <property type="project" value="TreeGrafter"/>
</dbReference>
<feature type="short sequence motif" description="FFD box" evidence="1">
    <location>
        <begin position="268"/>
        <end position="284"/>
    </location>
</feature>
<feature type="domain" description="Sm" evidence="6">
    <location>
        <begin position="1"/>
        <end position="80"/>
    </location>
</feature>
<evidence type="ECO:0000313" key="8">
    <source>
        <dbReference type="Proteomes" id="UP000217199"/>
    </source>
</evidence>
<dbReference type="PANTHER" id="PTHR13586:SF0">
    <property type="entry name" value="TRAILER HITCH, ISOFORM H"/>
    <property type="match status" value="1"/>
</dbReference>
<dbReference type="Gene3D" id="2.30.30.100">
    <property type="match status" value="1"/>
</dbReference>
<gene>
    <name evidence="7" type="ORF">PNOK_0103800</name>
</gene>
<dbReference type="InterPro" id="IPR010920">
    <property type="entry name" value="LSM_dom_sf"/>
</dbReference>
<organism evidence="7 8">
    <name type="scientific">Pyrrhoderma noxium</name>
    <dbReference type="NCBI Taxonomy" id="2282107"/>
    <lineage>
        <taxon>Eukaryota</taxon>
        <taxon>Fungi</taxon>
        <taxon>Dikarya</taxon>
        <taxon>Basidiomycota</taxon>
        <taxon>Agaricomycotina</taxon>
        <taxon>Agaricomycetes</taxon>
        <taxon>Hymenochaetales</taxon>
        <taxon>Hymenochaetaceae</taxon>
        <taxon>Pyrrhoderma</taxon>
    </lineage>
</organism>
<dbReference type="GO" id="GO:0033962">
    <property type="term" value="P:P-body assembly"/>
    <property type="evidence" value="ECO:0007669"/>
    <property type="project" value="TreeGrafter"/>
</dbReference>
<evidence type="ECO:0000256" key="2">
    <source>
        <dbReference type="PROSITE-ProRule" id="PRU00869"/>
    </source>
</evidence>
<dbReference type="PROSITE" id="PS51536">
    <property type="entry name" value="TFG"/>
    <property type="match status" value="1"/>
</dbReference>
<evidence type="ECO:0000259" key="6">
    <source>
        <dbReference type="PROSITE" id="PS52002"/>
    </source>
</evidence>
<dbReference type="AlphaFoldDB" id="A0A286UWI9"/>
<feature type="domain" description="FFD box profile" evidence="4">
    <location>
        <begin position="268"/>
        <end position="284"/>
    </location>
</feature>
<feature type="region of interest" description="Disordered" evidence="3">
    <location>
        <begin position="188"/>
        <end position="216"/>
    </location>
</feature>
<dbReference type="EMBL" id="NBII01000001">
    <property type="protein sequence ID" value="PAV23970.1"/>
    <property type="molecule type" value="Genomic_DNA"/>
</dbReference>
<dbReference type="OrthoDB" id="21539at2759"/>
<feature type="compositionally biased region" description="Basic and acidic residues" evidence="3">
    <location>
        <begin position="256"/>
        <end position="271"/>
    </location>
</feature>
<dbReference type="PANTHER" id="PTHR13586">
    <property type="entry name" value="SCD6 PROTEIN-RELATED"/>
    <property type="match status" value="1"/>
</dbReference>
<name>A0A286UWI9_9AGAM</name>
<dbReference type="InterPro" id="IPR047575">
    <property type="entry name" value="Sm"/>
</dbReference>
<feature type="compositionally biased region" description="Gly residues" evidence="3">
    <location>
        <begin position="318"/>
        <end position="336"/>
    </location>
</feature>
<dbReference type="PROSITE" id="PS51513">
    <property type="entry name" value="FFD"/>
    <property type="match status" value="1"/>
</dbReference>
<dbReference type="STRING" id="2282107.A0A286UWI9"/>
<feature type="compositionally biased region" description="Polar residues" evidence="3">
    <location>
        <begin position="134"/>
        <end position="149"/>
    </location>
</feature>
<dbReference type="InterPro" id="IPR025609">
    <property type="entry name" value="Lsm14-like_N"/>
</dbReference>
<feature type="compositionally biased region" description="Basic and acidic residues" evidence="3">
    <location>
        <begin position="303"/>
        <end position="312"/>
    </location>
</feature>
<keyword evidence="8" id="KW-1185">Reference proteome</keyword>
<feature type="region of interest" description="Disordered" evidence="3">
    <location>
        <begin position="93"/>
        <end position="172"/>
    </location>
</feature>
<feature type="compositionally biased region" description="Low complexity" evidence="3">
    <location>
        <begin position="279"/>
        <end position="291"/>
    </location>
</feature>
<accession>A0A286UWI9</accession>
<feature type="compositionally biased region" description="Basic residues" evidence="3">
    <location>
        <begin position="337"/>
        <end position="347"/>
    </location>
</feature>
<dbReference type="InterPro" id="IPR025768">
    <property type="entry name" value="TFG_box"/>
</dbReference>
<dbReference type="InterPro" id="IPR025761">
    <property type="entry name" value="FFD_box"/>
</dbReference>
<dbReference type="SMART" id="SM01271">
    <property type="entry name" value="LSM14"/>
    <property type="match status" value="1"/>
</dbReference>
<evidence type="ECO:0000313" key="7">
    <source>
        <dbReference type="EMBL" id="PAV23970.1"/>
    </source>
</evidence>
<feature type="region of interest" description="Disordered" evidence="3">
    <location>
        <begin position="234"/>
        <end position="356"/>
    </location>
</feature>
<dbReference type="SUPFAM" id="SSF50182">
    <property type="entry name" value="Sm-like ribonucleoproteins"/>
    <property type="match status" value="1"/>
</dbReference>
<dbReference type="FunCoup" id="A0A286UWI9">
    <property type="interactions" value="222"/>
</dbReference>
<feature type="compositionally biased region" description="Polar residues" evidence="3">
    <location>
        <begin position="234"/>
        <end position="248"/>
    </location>
</feature>